<sequence>MESPFVSKDVYRFKFKGEKTKLVFLDSSPKAATALSFAGFDAVTVANNHFNDFGSEGANFTVETLKKAGIKYFGVSYGNYDSSQEPLIMERNGIKIGFLGYCDHVPDYPNCTAMRRLYKSGPAIYRDDIATRDVNKLKKAGVDIIVVFMHWGEEMLLGPLPYQLHITKHLMSLGVQLIIGSHPHVLQPHWMTNDNKLVAYSLGNFLFPPLRPRGGNQPNVYGIMGMKPNIPRIEAYEYYTYGNLRKLKLNQMLKVTVSRNGVVKAEYLPTKLAFDQKTKRLHSEPIRNAKWITVCGDDDKQCQECSNN</sequence>
<dbReference type="InterPro" id="IPR052169">
    <property type="entry name" value="CW_Biosynth-Accessory"/>
</dbReference>
<dbReference type="SUPFAM" id="SSF56300">
    <property type="entry name" value="Metallo-dependent phosphatases"/>
    <property type="match status" value="1"/>
</dbReference>
<dbReference type="EMBL" id="MU827328">
    <property type="protein sequence ID" value="KAJ7355052.1"/>
    <property type="molecule type" value="Genomic_DNA"/>
</dbReference>
<dbReference type="Proteomes" id="UP001163046">
    <property type="component" value="Unassembled WGS sequence"/>
</dbReference>
<dbReference type="SMART" id="SM00854">
    <property type="entry name" value="PGA_cap"/>
    <property type="match status" value="1"/>
</dbReference>
<feature type="domain" description="Capsule synthesis protein CapA" evidence="2">
    <location>
        <begin position="1"/>
        <end position="209"/>
    </location>
</feature>
<name>A0A9W9YKG9_9CNID</name>
<comment type="caution">
    <text evidence="3">The sequence shown here is derived from an EMBL/GenBank/DDBJ whole genome shotgun (WGS) entry which is preliminary data.</text>
</comment>
<comment type="similarity">
    <text evidence="1">Belongs to the CapA family.</text>
</comment>
<dbReference type="Gene3D" id="3.60.21.10">
    <property type="match status" value="1"/>
</dbReference>
<evidence type="ECO:0000313" key="3">
    <source>
        <dbReference type="EMBL" id="KAJ7355052.1"/>
    </source>
</evidence>
<proteinExistence type="inferred from homology"/>
<gene>
    <name evidence="3" type="ORF">OS493_028267</name>
</gene>
<organism evidence="3 4">
    <name type="scientific">Desmophyllum pertusum</name>
    <dbReference type="NCBI Taxonomy" id="174260"/>
    <lineage>
        <taxon>Eukaryota</taxon>
        <taxon>Metazoa</taxon>
        <taxon>Cnidaria</taxon>
        <taxon>Anthozoa</taxon>
        <taxon>Hexacorallia</taxon>
        <taxon>Scleractinia</taxon>
        <taxon>Caryophylliina</taxon>
        <taxon>Caryophylliidae</taxon>
        <taxon>Desmophyllum</taxon>
    </lineage>
</organism>
<evidence type="ECO:0000259" key="2">
    <source>
        <dbReference type="SMART" id="SM00854"/>
    </source>
</evidence>
<dbReference type="InterPro" id="IPR019079">
    <property type="entry name" value="Capsule_synth_CapA"/>
</dbReference>
<reference evidence="3" key="1">
    <citation type="submission" date="2023-01" db="EMBL/GenBank/DDBJ databases">
        <title>Genome assembly of the deep-sea coral Lophelia pertusa.</title>
        <authorList>
            <person name="Herrera S."/>
            <person name="Cordes E."/>
        </authorList>
    </citation>
    <scope>NUCLEOTIDE SEQUENCE</scope>
    <source>
        <strain evidence="3">USNM1676648</strain>
        <tissue evidence="3">Polyp</tissue>
    </source>
</reference>
<dbReference type="Pfam" id="PF09587">
    <property type="entry name" value="PGA_cap"/>
    <property type="match status" value="1"/>
</dbReference>
<keyword evidence="4" id="KW-1185">Reference proteome</keyword>
<dbReference type="PANTHER" id="PTHR33393:SF11">
    <property type="entry name" value="POLYGLUTAMINE SYNTHESIS ACCESSORY PROTEIN RV0574C-RELATED"/>
    <property type="match status" value="1"/>
</dbReference>
<dbReference type="PANTHER" id="PTHR33393">
    <property type="entry name" value="POLYGLUTAMINE SYNTHESIS ACCESSORY PROTEIN RV0574C-RELATED"/>
    <property type="match status" value="1"/>
</dbReference>
<protein>
    <recommendedName>
        <fullName evidence="2">Capsule synthesis protein CapA domain-containing protein</fullName>
    </recommendedName>
</protein>
<dbReference type="OrthoDB" id="5947431at2759"/>
<evidence type="ECO:0000313" key="4">
    <source>
        <dbReference type="Proteomes" id="UP001163046"/>
    </source>
</evidence>
<evidence type="ECO:0000256" key="1">
    <source>
        <dbReference type="ARBA" id="ARBA00005662"/>
    </source>
</evidence>
<accession>A0A9W9YKG9</accession>
<dbReference type="CDD" id="cd07381">
    <property type="entry name" value="MPP_CapA"/>
    <property type="match status" value="1"/>
</dbReference>
<dbReference type="AlphaFoldDB" id="A0A9W9YKG9"/>
<dbReference type="InterPro" id="IPR029052">
    <property type="entry name" value="Metallo-depent_PP-like"/>
</dbReference>